<dbReference type="SUPFAM" id="SSF48371">
    <property type="entry name" value="ARM repeat"/>
    <property type="match status" value="1"/>
</dbReference>
<dbReference type="EMBL" id="LDAU01000070">
    <property type="protein sequence ID" value="KRX08188.1"/>
    <property type="molecule type" value="Genomic_DNA"/>
</dbReference>
<evidence type="ECO:0000256" key="1">
    <source>
        <dbReference type="SAM" id="MobiDB-lite"/>
    </source>
</evidence>
<dbReference type="InterPro" id="IPR035309">
    <property type="entry name" value="PSME4"/>
</dbReference>
<name>A0A0V0R117_PSEPJ</name>
<gene>
    <name evidence="2" type="ORF">PPERSA_12343</name>
</gene>
<keyword evidence="3" id="KW-1185">Reference proteome</keyword>
<proteinExistence type="predicted"/>
<dbReference type="PANTHER" id="PTHR32170">
    <property type="entry name" value="PROTEASOME ACTIVATOR COMPLEX SUBUNIT 4"/>
    <property type="match status" value="1"/>
</dbReference>
<dbReference type="InParanoid" id="A0A0V0R117"/>
<dbReference type="GO" id="GO:0005829">
    <property type="term" value="C:cytosol"/>
    <property type="evidence" value="ECO:0007669"/>
    <property type="project" value="TreeGrafter"/>
</dbReference>
<dbReference type="Proteomes" id="UP000054937">
    <property type="component" value="Unassembled WGS sequence"/>
</dbReference>
<feature type="region of interest" description="Disordered" evidence="1">
    <location>
        <begin position="369"/>
        <end position="397"/>
    </location>
</feature>
<dbReference type="InterPro" id="IPR016024">
    <property type="entry name" value="ARM-type_fold"/>
</dbReference>
<dbReference type="InterPro" id="IPR011989">
    <property type="entry name" value="ARM-like"/>
</dbReference>
<protein>
    <submittedName>
        <fullName evidence="2">Armadillo-type fold</fullName>
    </submittedName>
</protein>
<feature type="compositionally biased region" description="Acidic residues" evidence="1">
    <location>
        <begin position="375"/>
        <end position="391"/>
    </location>
</feature>
<organism evidence="2 3">
    <name type="scientific">Pseudocohnilembus persalinus</name>
    <name type="common">Ciliate</name>
    <dbReference type="NCBI Taxonomy" id="266149"/>
    <lineage>
        <taxon>Eukaryota</taxon>
        <taxon>Sar</taxon>
        <taxon>Alveolata</taxon>
        <taxon>Ciliophora</taxon>
        <taxon>Intramacronucleata</taxon>
        <taxon>Oligohymenophorea</taxon>
        <taxon>Scuticociliatia</taxon>
        <taxon>Philasterida</taxon>
        <taxon>Pseudocohnilembidae</taxon>
        <taxon>Pseudocohnilembus</taxon>
    </lineage>
</organism>
<dbReference type="OMA" id="NIRIKEC"/>
<comment type="caution">
    <text evidence="2">The sequence shown here is derived from an EMBL/GenBank/DDBJ whole genome shotgun (WGS) entry which is preliminary data.</text>
</comment>
<sequence length="2002" mass="240855">MSEATTQQSSENQKQKNLIQKETEEKIEKKCFFLPDYHKENYLKELEILENQIKNLIFESQYEIANEKKIRAKLIQIKQFYHLDKQFAETLLTHYINLIFSNPALLNHKNEQIFTLYIILQEMKKHQKTDLTLDWKKIYDFLFEGPLGNNLLDKFGFRFSSKYLTSVLILLKKYYSQESCREVFDLYKSILGQNTQKVQQQILVNCFFKWSVQIPSKVYKAIFQELHDLQYLANKKDRTIYFQGFDVTEYIDEILEAAINEIQSFIPTKISAQKKINHKLVQIIQLLIKLLQPRNKIQYEKIWKNIERIFTILKQYIHHKNFSASWSNSVLSIIQLISKEFIKKVMKDQHYQKILEQIKAKRQEVQKNQKNISEQLEEDEEDEENDSEQQQENDLQQGEHDLEGSAQIQEQFLGIENQDDKEQEEYSDNFQNQLILLVQESLKSDQIDESIFQQFEKEMEGNLLTQEHIDSFFELIAPVLQQIVYLSSDHADEIIKQALVIESKKTIEIILPRIYSQLENIETKGNKPIKILKLLVPYLLDRKIYKQGLYEILNIFKYTGDLLTASNFSLAKTIWGLYSYIFSMFPVWDPEDLQKDFLEKNPEKTESDFREILNQDEELDMYEFYQQYSEFTLSAYQKILQTFNFVENQKGEPSNTESFCYQSPHNIFFTYAFNCSPSIIKISIVSLVQSLSKIQINAQKYFSYAINAFTLREPQQMLKALLEKIINEVLVKRREINENYTTPTKFQFENQREILQNYQIEHINKDSLKWYLDILDDLLTFSGSHIEQYDELIYKLVVICLQYEEEVIFKMGIRIVHKILISNLSDYIKDFKAYPKEVEEDNFGFVNFHKNLGLNNKFREKLNLNEISQKQRDYALKVYKRIVEPVFDRFQNEILKEELNENKIELQPYDNFSEIVDKFYSTQEQKQKRGIIEEFKRGFKILKIMYCSISPRTYEIQENKFQSLYSNFEEYYLYSEYKNEQIRYIEFLEQFCDFLINSSYLSNLYVVQGFVSFWKEIFEEQKIQKRIALTKKWEHSYKHQNSTKNPKKRTLSRRFYLFSRMNMYQERLQEYKAYVFNCDRLDKLNLYSFLFCFYPLGRHTSQIYVLYNQMNSEGSLNLTKYIHKVYEFLEKKLDISSPEFIPALLQKDKSLQQKLQYIMMRVMNFRRNLQDIKPNLYEIYLKNFQLTLQYDHINDQLSQQLFSQWYLFVVEMINYTTSKFWLLKIEKQQKTREFSVTINTSESYKQFDNQYQQKQKQIQQEHQEQQLFKKQEEFLQQLEQIFANEIEKQSSSQKKKKSLNMLKQSFRLNEFSPKMHQKYLQQIQENLLNDDIKIRKMSECELLVDLRKLKYKNIKKDYVSIEDDKDYKNRDLLEFTKIQYTRDFSPVLQENQSITQNNRSDAIQTSQMGRKYLRKTLDVEKLQEGIKQHQILNEFKQNSEFLEKTLQIVKDDLHFLLQNNASLDLNPIFPLKSSFVTKFLLTYMKNNQPQNQTNYQIRLLKYLTQYLGYPFFQALKKFLNEALENLSDQKNTYFCISVLRALFQALIIRHKFADFSIEQLKEAKQYIYETLATVYYCNDKNVTSKLFSYFLNPVFTHYKIDQFQDLFDYLLQSASKFQIPETNKEVKIQELYLDQMKRFSPNFLEKQQLLINQFKKPFIYDLKVIETQSHQLTNLIYNQTLFIYFKDFKAIQNSDFEEQIEKHKQNFYKINDNYLAQQNKEITNIIKGYIDKALEQDEKNYYYAQLILDSIKQLGHIPAKGFNGKILSNSFQNLKLVLEYLLKADEKLYPTKQDIRQLMRSLLMQYCFTRFDNEYLLEVLNMVKDNLGHENWKNRQKTLIFYQGIIYFNLYTIQSLKIDIFEPIFPLLVDQDKNVQQTAQSIYSDFFKLIDIKELKKRALDLKKLAADKKQEIKDREKALYGLMSVLLAHPYEIYDFTEGVLEVILKNKNLGQYTKEFLKQFLSKFFKSYNKEDYEDDSHIKLSSDMEQRLREIAIPYNYFA</sequence>
<dbReference type="PANTHER" id="PTHR32170:SF3">
    <property type="entry name" value="PROTEASOME ACTIVATOR COMPLEX SUBUNIT 4"/>
    <property type="match status" value="1"/>
</dbReference>
<dbReference type="GO" id="GO:0010499">
    <property type="term" value="P:proteasomal ubiquitin-independent protein catabolic process"/>
    <property type="evidence" value="ECO:0007669"/>
    <property type="project" value="TreeGrafter"/>
</dbReference>
<dbReference type="GO" id="GO:0005634">
    <property type="term" value="C:nucleus"/>
    <property type="evidence" value="ECO:0007669"/>
    <property type="project" value="TreeGrafter"/>
</dbReference>
<dbReference type="GO" id="GO:0070628">
    <property type="term" value="F:proteasome binding"/>
    <property type="evidence" value="ECO:0007669"/>
    <property type="project" value="InterPro"/>
</dbReference>
<reference evidence="2 3" key="1">
    <citation type="journal article" date="2015" name="Sci. Rep.">
        <title>Genome of the facultative scuticociliatosis pathogen Pseudocohnilembus persalinus provides insight into its virulence through horizontal gene transfer.</title>
        <authorList>
            <person name="Xiong J."/>
            <person name="Wang G."/>
            <person name="Cheng J."/>
            <person name="Tian M."/>
            <person name="Pan X."/>
            <person name="Warren A."/>
            <person name="Jiang C."/>
            <person name="Yuan D."/>
            <person name="Miao W."/>
        </authorList>
    </citation>
    <scope>NUCLEOTIDE SEQUENCE [LARGE SCALE GENOMIC DNA]</scope>
    <source>
        <strain evidence="2">36N120E</strain>
    </source>
</reference>
<dbReference type="Gene3D" id="1.25.10.10">
    <property type="entry name" value="Leucine-rich Repeat Variant"/>
    <property type="match status" value="1"/>
</dbReference>
<accession>A0A0V0R117</accession>
<dbReference type="OrthoDB" id="17907at2759"/>
<dbReference type="GO" id="GO:0016504">
    <property type="term" value="F:peptidase activator activity"/>
    <property type="evidence" value="ECO:0007669"/>
    <property type="project" value="InterPro"/>
</dbReference>
<evidence type="ECO:0000313" key="2">
    <source>
        <dbReference type="EMBL" id="KRX08188.1"/>
    </source>
</evidence>
<evidence type="ECO:0000313" key="3">
    <source>
        <dbReference type="Proteomes" id="UP000054937"/>
    </source>
</evidence>